<feature type="compositionally biased region" description="Basic and acidic residues" evidence="1">
    <location>
        <begin position="1232"/>
        <end position="1242"/>
    </location>
</feature>
<feature type="compositionally biased region" description="Acidic residues" evidence="1">
    <location>
        <begin position="1243"/>
        <end position="1254"/>
    </location>
</feature>
<feature type="compositionally biased region" description="Basic and acidic residues" evidence="1">
    <location>
        <begin position="547"/>
        <end position="567"/>
    </location>
</feature>
<feature type="compositionally biased region" description="Basic and acidic residues" evidence="1">
    <location>
        <begin position="877"/>
        <end position="891"/>
    </location>
</feature>
<feature type="compositionally biased region" description="Basic and acidic residues" evidence="1">
    <location>
        <begin position="905"/>
        <end position="916"/>
    </location>
</feature>
<keyword evidence="4" id="KW-1185">Reference proteome</keyword>
<feature type="compositionally biased region" description="Acidic residues" evidence="1">
    <location>
        <begin position="583"/>
        <end position="613"/>
    </location>
</feature>
<feature type="compositionally biased region" description="Acidic residues" evidence="1">
    <location>
        <begin position="779"/>
        <end position="800"/>
    </location>
</feature>
<evidence type="ECO:0000313" key="4">
    <source>
        <dbReference type="Proteomes" id="UP001356427"/>
    </source>
</evidence>
<feature type="compositionally biased region" description="Acidic residues" evidence="1">
    <location>
        <begin position="647"/>
        <end position="668"/>
    </location>
</feature>
<feature type="compositionally biased region" description="Basic and acidic residues" evidence="1">
    <location>
        <begin position="716"/>
        <end position="729"/>
    </location>
</feature>
<organism evidence="3 4">
    <name type="scientific">Coregonus suidteri</name>
    <dbReference type="NCBI Taxonomy" id="861788"/>
    <lineage>
        <taxon>Eukaryota</taxon>
        <taxon>Metazoa</taxon>
        <taxon>Chordata</taxon>
        <taxon>Craniata</taxon>
        <taxon>Vertebrata</taxon>
        <taxon>Euteleostomi</taxon>
        <taxon>Actinopterygii</taxon>
        <taxon>Neopterygii</taxon>
        <taxon>Teleostei</taxon>
        <taxon>Protacanthopterygii</taxon>
        <taxon>Salmoniformes</taxon>
        <taxon>Salmonidae</taxon>
        <taxon>Coregoninae</taxon>
        <taxon>Coregonus</taxon>
    </lineage>
</organism>
<feature type="region of interest" description="Disordered" evidence="1">
    <location>
        <begin position="440"/>
        <end position="459"/>
    </location>
</feature>
<feature type="compositionally biased region" description="Basic and acidic residues" evidence="1">
    <location>
        <begin position="470"/>
        <end position="495"/>
    </location>
</feature>
<feature type="compositionally biased region" description="Basic residues" evidence="1">
    <location>
        <begin position="1096"/>
        <end position="1105"/>
    </location>
</feature>
<dbReference type="EMBL" id="JAGTTL010000014">
    <property type="protein sequence ID" value="KAK6313543.1"/>
    <property type="molecule type" value="Genomic_DNA"/>
</dbReference>
<dbReference type="InterPro" id="IPR036388">
    <property type="entry name" value="WH-like_DNA-bd_sf"/>
</dbReference>
<name>A0AAN8LIX8_9TELE</name>
<feature type="compositionally biased region" description="Acidic residues" evidence="1">
    <location>
        <begin position="503"/>
        <end position="521"/>
    </location>
</feature>
<feature type="region of interest" description="Disordered" evidence="1">
    <location>
        <begin position="859"/>
        <end position="1280"/>
    </location>
</feature>
<sequence length="1293" mass="145791">MAKTKELSKDVRDKIVDLHKAGMGYKTIAKQLARFPRRCQHNRASQVGYPPPDSLRSAQLPVLEHPRSETLLGDFTNGPASVAKREKEYSPQPQFVVSTAAHFLTLEFAKNIIQQNEGMEFPVDGLASVTQEVLERSAQDYMNSILHNNPDSPEHLTLANNIQVPIGLSNVGFVPLYGGYLRQKVLALFSPQDQFTAVGLYLLDRWWSLEDILKTADPARDGCVEVETLGERIVLYILNRVVYRAMEMSSDELPFLCHGESDNAKILWKDGQAVGFYSVKPSGSLCSTFLTQCYQLPIMDSIFVRKCHRGNGLGLQMLENFVDCFKEDCLGLRYPLSKAMYKVCGKYLSLYPADRDLLWEVESVGGPSQRTNIANKIQAMGLSALSKYLSFTEHSVLNPVVAENEGVMEEVTSRIQEQEAMEYTVEIVEEVTLVKVTKEKEETPVTTRGRSSGLKCKNISEESKAEKAIRIEDIEAEVDTPKEKPVSEHQQENEKCVPVAESDKEDLAEDNADTATEDTAIELDNVSSEIKEVEEAEEVPMEVAGTNEDKEENKEETAEEPSKEETKRRGRPRSTCLTKPAEVEEETVKEEQPAVEEPAEEEEKISPAEEEEAAPVVETRVLRRGRKSIPATPTPKCKSTRRGKQPEEEEEAEEPEEEEAAEEEEEAPVVEAKVLRRGRRAAPAPVPATPRRKSTPTVVEEEEAEKTDEMTEEEVDGKVQEKAVEKEKATTTTSQEEQEVEAESLEDGTEEEKEEEEEKIEDIGVECVADKVVEKPVEEPAEEEEKISPPEEENEEEEAAVVETRVLRIGRKRVPATPSPKRKSTKRGKQAEVEKEEEQAAVEQKAPVVETRVMWRGSRGKFSAPATPRRKSTRACKQPEKEEVEAEKVEDEKMEEAAEPVQESVEEKMDEGKAVDKATVATVESVEEEEKVEEEKEAETAEVEMFEETEAATVGSVEEENVEKEANPTEEEKVEEPTTEEEEQVEEEKTEVEGEEETVMEIAVEKLTMVVEEAEKVEEEKEKEKEEIAADEVLQKPVKEPTKREITSPPEEEEKTSQPEEEEKTSPPEEEEKTSPPEEEEEAPVVETRFPAAHPTPKRNSTRRGKQPEEEEKVEEPEEEEAAKEEEAPVVEAITEKEEKVEEEKKEVEAEEETVEKLAEVIEEAEKVEGEATAVENVADEAVEKPDEEEEKTSPPEEEEEEASVVETRVLRRGRKSVPVTPPKRKSTRKGKQPEEEVKVEAPDEEEAAEEEEAPVVLRKGRKFAPAKPRCKSKRGRKQPEERNLCWILWRKG</sequence>
<feature type="compositionally biased region" description="Basic and acidic residues" evidence="1">
    <location>
        <begin position="768"/>
        <end position="778"/>
    </location>
</feature>
<dbReference type="Pfam" id="PF25787">
    <property type="entry name" value="HTH_SB"/>
    <property type="match status" value="1"/>
</dbReference>
<feature type="domain" description="Sleeping Beauty transposase HTH" evidence="2">
    <location>
        <begin position="1"/>
        <end position="32"/>
    </location>
</feature>
<feature type="compositionally biased region" description="Acidic residues" evidence="1">
    <location>
        <begin position="1178"/>
        <end position="1204"/>
    </location>
</feature>
<dbReference type="Gene3D" id="1.10.10.10">
    <property type="entry name" value="Winged helix-like DNA-binding domain superfamily/Winged helix DNA-binding domain"/>
    <property type="match status" value="1"/>
</dbReference>
<feature type="compositionally biased region" description="Basic and acidic residues" evidence="1">
    <location>
        <begin position="1134"/>
        <end position="1148"/>
    </location>
</feature>
<evidence type="ECO:0000259" key="2">
    <source>
        <dbReference type="Pfam" id="PF25787"/>
    </source>
</evidence>
<feature type="compositionally biased region" description="Acidic residues" evidence="1">
    <location>
        <begin position="972"/>
        <end position="999"/>
    </location>
</feature>
<feature type="compositionally biased region" description="Acidic residues" evidence="1">
    <location>
        <begin position="1109"/>
        <end position="1124"/>
    </location>
</feature>
<feature type="compositionally biased region" description="Basic residues" evidence="1">
    <location>
        <begin position="808"/>
        <end position="828"/>
    </location>
</feature>
<gene>
    <name evidence="3" type="ORF">J4Q44_G00168900</name>
</gene>
<dbReference type="InterPro" id="IPR057667">
    <property type="entry name" value="HTH_SB"/>
</dbReference>
<dbReference type="Proteomes" id="UP001356427">
    <property type="component" value="Unassembled WGS sequence"/>
</dbReference>
<feature type="region of interest" description="Disordered" evidence="1">
    <location>
        <begin position="470"/>
        <end position="845"/>
    </location>
</feature>
<feature type="compositionally biased region" description="Basic and acidic residues" evidence="1">
    <location>
        <begin position="1155"/>
        <end position="1170"/>
    </location>
</feature>
<feature type="compositionally biased region" description="Acidic residues" evidence="1">
    <location>
        <begin position="736"/>
        <end position="764"/>
    </location>
</feature>
<protein>
    <recommendedName>
        <fullName evidence="2">Sleeping Beauty transposase HTH domain-containing protein</fullName>
    </recommendedName>
</protein>
<feature type="compositionally biased region" description="Acidic residues" evidence="1">
    <location>
        <begin position="925"/>
        <end position="950"/>
    </location>
</feature>
<evidence type="ECO:0000256" key="1">
    <source>
        <dbReference type="SAM" id="MobiDB-lite"/>
    </source>
</evidence>
<accession>A0AAN8LIX8</accession>
<feature type="compositionally biased region" description="Basic residues" evidence="1">
    <location>
        <begin position="1259"/>
        <end position="1277"/>
    </location>
</feature>
<feature type="compositionally biased region" description="Acidic residues" evidence="1">
    <location>
        <begin position="699"/>
        <end position="715"/>
    </location>
</feature>
<feature type="compositionally biased region" description="Acidic residues" evidence="1">
    <location>
        <begin position="1050"/>
        <end position="1084"/>
    </location>
</feature>
<reference evidence="3 4" key="1">
    <citation type="submission" date="2021-04" db="EMBL/GenBank/DDBJ databases">
        <authorList>
            <person name="De Guttry C."/>
            <person name="Zahm M."/>
            <person name="Klopp C."/>
            <person name="Cabau C."/>
            <person name="Louis A."/>
            <person name="Berthelot C."/>
            <person name="Parey E."/>
            <person name="Roest Crollius H."/>
            <person name="Montfort J."/>
            <person name="Robinson-Rechavi M."/>
            <person name="Bucao C."/>
            <person name="Bouchez O."/>
            <person name="Gislard M."/>
            <person name="Lluch J."/>
            <person name="Milhes M."/>
            <person name="Lampietro C."/>
            <person name="Lopez Roques C."/>
            <person name="Donnadieu C."/>
            <person name="Braasch I."/>
            <person name="Desvignes T."/>
            <person name="Postlethwait J."/>
            <person name="Bobe J."/>
            <person name="Wedekind C."/>
            <person name="Guiguen Y."/>
        </authorList>
    </citation>
    <scope>NUCLEOTIDE SEQUENCE [LARGE SCALE GENOMIC DNA]</scope>
    <source>
        <strain evidence="3">Cs_M1</strain>
        <tissue evidence="3">Blood</tissue>
    </source>
</reference>
<comment type="caution">
    <text evidence="3">The sequence shown here is derived from an EMBL/GenBank/DDBJ whole genome shotgun (WGS) entry which is preliminary data.</text>
</comment>
<feature type="compositionally biased region" description="Basic and acidic residues" evidence="1">
    <location>
        <begin position="1018"/>
        <end position="1046"/>
    </location>
</feature>
<proteinExistence type="predicted"/>
<dbReference type="PANTHER" id="PTHR22442:SF3">
    <property type="entry name" value="SOLUBLE LAMIN-ASSOCIATED PROTEIN OF 75 KDA"/>
    <property type="match status" value="1"/>
</dbReference>
<dbReference type="InterPro" id="IPR029625">
    <property type="entry name" value="FAM169"/>
</dbReference>
<dbReference type="PANTHER" id="PTHR22442">
    <property type="match status" value="1"/>
</dbReference>
<evidence type="ECO:0000313" key="3">
    <source>
        <dbReference type="EMBL" id="KAK6313543.1"/>
    </source>
</evidence>